<evidence type="ECO:0000313" key="1">
    <source>
        <dbReference type="EMBL" id="RXJ52871.1"/>
    </source>
</evidence>
<dbReference type="AlphaFoldDB" id="A0A4Q0XNM5"/>
<dbReference type="Proteomes" id="UP000289792">
    <property type="component" value="Unassembled WGS sequence"/>
</dbReference>
<comment type="caution">
    <text evidence="1">The sequence shown here is derived from an EMBL/GenBank/DDBJ whole genome shotgun (WGS) entry which is preliminary data.</text>
</comment>
<name>A0A4Q0XNM5_9FLAO</name>
<dbReference type="RefSeq" id="WP_129016005.1">
    <property type="nucleotide sequence ID" value="NZ_SDDZ01000001.1"/>
</dbReference>
<evidence type="ECO:0000313" key="2">
    <source>
        <dbReference type="Proteomes" id="UP000289792"/>
    </source>
</evidence>
<accession>A0A4Q0XNM5</accession>
<dbReference type="OrthoDB" id="1143207at2"/>
<dbReference type="EMBL" id="SDDZ01000001">
    <property type="protein sequence ID" value="RXJ52871.1"/>
    <property type="molecule type" value="Genomic_DNA"/>
</dbReference>
<organism evidence="1 2">
    <name type="scientific">Gelidibacter gilvus</name>
    <dbReference type="NCBI Taxonomy" id="59602"/>
    <lineage>
        <taxon>Bacteria</taxon>
        <taxon>Pseudomonadati</taxon>
        <taxon>Bacteroidota</taxon>
        <taxon>Flavobacteriia</taxon>
        <taxon>Flavobacteriales</taxon>
        <taxon>Flavobacteriaceae</taxon>
        <taxon>Gelidibacter</taxon>
    </lineage>
</organism>
<gene>
    <name evidence="1" type="ORF">ESZ48_04055</name>
</gene>
<evidence type="ECO:0008006" key="3">
    <source>
        <dbReference type="Google" id="ProtNLM"/>
    </source>
</evidence>
<keyword evidence="2" id="KW-1185">Reference proteome</keyword>
<sequence>MKRFLYGIFITSSLVFSQERITTEIKGTIPFNADQISHIDNFGALFYTVGNTFYKKEPNQNYNYSNVQLGSISSANAFNPLKIILFYKNFNTVIILDNRLSEIYKIDFNNIQPYKNLTHISTGSDNTIWIFNQDTQQLELFDYKTNKTRATTMPVESKVLDLKSNYNYSWLLTEKFLYTYNYFGSTISKIKNDGFSHIAEYNGNLIIQRDQRLYFLAKDTPQLIPIHLPALLIKQFLVTNESLYIYTDETLHQFQLKIR</sequence>
<protein>
    <recommendedName>
        <fullName evidence="3">6-bladed beta-propeller</fullName>
    </recommendedName>
</protein>
<reference evidence="1 2" key="1">
    <citation type="submission" date="2019-01" db="EMBL/GenBank/DDBJ databases">
        <title>Genome sequence of the Antarctic species Gelidibacter gilvus ACAM 158(T).</title>
        <authorList>
            <person name="Bowman J.P."/>
        </authorList>
    </citation>
    <scope>NUCLEOTIDE SEQUENCE [LARGE SCALE GENOMIC DNA]</scope>
    <source>
        <strain evidence="1 2">IC158</strain>
    </source>
</reference>
<proteinExistence type="predicted"/>